<reference evidence="4 5" key="1">
    <citation type="submission" date="2012-09" db="EMBL/GenBank/DDBJ databases">
        <title>Genome Sequence of alkane-degrading Bacterium Alcanivorax sp. 6-D-6.</title>
        <authorList>
            <person name="Lai Q."/>
            <person name="Shao Z."/>
        </authorList>
    </citation>
    <scope>NUCLEOTIDE SEQUENCE [LARGE SCALE GENOMIC DNA]</scope>
    <source>
        <strain evidence="4 5">6-D-6</strain>
    </source>
</reference>
<feature type="domain" description="DUF5924" evidence="3">
    <location>
        <begin position="6"/>
        <end position="257"/>
    </location>
</feature>
<gene>
    <name evidence="4" type="ORF">A6D6_03847</name>
</gene>
<protein>
    <recommendedName>
        <fullName evidence="6">DUF2914 domain-containing protein</fullName>
    </recommendedName>
</protein>
<dbReference type="InterPro" id="IPR022606">
    <property type="entry name" value="DUF2914"/>
</dbReference>
<keyword evidence="5" id="KW-1185">Reference proteome</keyword>
<feature type="domain" description="DUF2914" evidence="2">
    <location>
        <begin position="271"/>
        <end position="333"/>
    </location>
</feature>
<evidence type="ECO:0000259" key="2">
    <source>
        <dbReference type="Pfam" id="PF11141"/>
    </source>
</evidence>
<feature type="transmembrane region" description="Helical" evidence="1">
    <location>
        <begin position="20"/>
        <end position="36"/>
    </location>
</feature>
<name>A0ABQ6Y381_9GAMM</name>
<dbReference type="Pfam" id="PF11141">
    <property type="entry name" value="DUF2914"/>
    <property type="match status" value="1"/>
</dbReference>
<evidence type="ECO:0000313" key="4">
    <source>
        <dbReference type="EMBL" id="KAF0803036.1"/>
    </source>
</evidence>
<keyword evidence="1" id="KW-0812">Transmembrane</keyword>
<dbReference type="InterPro" id="IPR045968">
    <property type="entry name" value="DUF5924"/>
</dbReference>
<feature type="transmembrane region" description="Helical" evidence="1">
    <location>
        <begin position="195"/>
        <end position="213"/>
    </location>
</feature>
<evidence type="ECO:0008006" key="6">
    <source>
        <dbReference type="Google" id="ProtNLM"/>
    </source>
</evidence>
<feature type="transmembrane region" description="Helical" evidence="1">
    <location>
        <begin position="42"/>
        <end position="59"/>
    </location>
</feature>
<organism evidence="4 5">
    <name type="scientific">Alcanivorax xiamenensis</name>
    <dbReference type="NCBI Taxonomy" id="1177156"/>
    <lineage>
        <taxon>Bacteria</taxon>
        <taxon>Pseudomonadati</taxon>
        <taxon>Pseudomonadota</taxon>
        <taxon>Gammaproteobacteria</taxon>
        <taxon>Oceanospirillales</taxon>
        <taxon>Alcanivoracaceae</taxon>
        <taxon>Alcanivorax</taxon>
    </lineage>
</organism>
<evidence type="ECO:0000313" key="5">
    <source>
        <dbReference type="Proteomes" id="UP000771797"/>
    </source>
</evidence>
<comment type="caution">
    <text evidence="4">The sequence shown here is derived from an EMBL/GenBank/DDBJ whole genome shotgun (WGS) entry which is preliminary data.</text>
</comment>
<accession>A0ABQ6Y381</accession>
<evidence type="ECO:0000259" key="3">
    <source>
        <dbReference type="Pfam" id="PF19346"/>
    </source>
</evidence>
<feature type="transmembrane region" description="Helical" evidence="1">
    <location>
        <begin position="107"/>
        <end position="126"/>
    </location>
</feature>
<dbReference type="EMBL" id="AQPF01000057">
    <property type="protein sequence ID" value="KAF0803036.1"/>
    <property type="molecule type" value="Genomic_DNA"/>
</dbReference>
<dbReference type="Proteomes" id="UP000771797">
    <property type="component" value="Unassembled WGS sequence"/>
</dbReference>
<dbReference type="Pfam" id="PF19346">
    <property type="entry name" value="DUF5924"/>
    <property type="match status" value="1"/>
</dbReference>
<feature type="transmembrane region" description="Helical" evidence="1">
    <location>
        <begin position="138"/>
        <end position="160"/>
    </location>
</feature>
<keyword evidence="1" id="KW-1133">Transmembrane helix</keyword>
<keyword evidence="1" id="KW-0472">Membrane</keyword>
<proteinExistence type="predicted"/>
<sequence>MMMNSTWLDALIRRFHRLRYLWAVGSFLLGLSSYFLVERKPWLATVLTVILVTTWLALLTEGLWSRFLRGPAMQKLSQGALKLMLQGVHQEAFFFTLPFILLQWSGGAAYVLFTGLVVTSALVSIVDPLYFRLAAHRALYFGYHAWALFVALLVLLPLIVKVPTNLALDGAAILTALVALPSFWRVGGPRPVYRWVALVLFSVVIASVPLWGARLVPPLTLSLEHRTMALTLNRERREPLVTGTRFDASELSGGLFAYTAIRAPLGLGQPVDHYWYHDGQLVDRIGLELTGGRQEGYRTWSHKRHFPDHAEGRWRVEVRTGRGQVIGVLRFDVTP</sequence>
<feature type="transmembrane region" description="Helical" evidence="1">
    <location>
        <begin position="166"/>
        <end position="183"/>
    </location>
</feature>
<evidence type="ECO:0000256" key="1">
    <source>
        <dbReference type="SAM" id="Phobius"/>
    </source>
</evidence>